<dbReference type="InterPro" id="IPR010987">
    <property type="entry name" value="Glutathione-S-Trfase_C-like"/>
</dbReference>
<comment type="caution">
    <text evidence="4">The sequence shown here is derived from an EMBL/GenBank/DDBJ whole genome shotgun (WGS) entry which is preliminary data.</text>
</comment>
<proteinExistence type="inferred from homology"/>
<dbReference type="SUPFAM" id="SSF47616">
    <property type="entry name" value="GST C-terminal domain-like"/>
    <property type="match status" value="1"/>
</dbReference>
<dbReference type="InterPro" id="IPR034330">
    <property type="entry name" value="GST_Zeta_C"/>
</dbReference>
<dbReference type="FunFam" id="1.20.1050.10:FF:000017">
    <property type="entry name" value="Maleylacetoacetate isomerase"/>
    <property type="match status" value="1"/>
</dbReference>
<dbReference type="SFLD" id="SFLDG00358">
    <property type="entry name" value="Main_(cytGST)"/>
    <property type="match status" value="1"/>
</dbReference>
<evidence type="ECO:0000259" key="2">
    <source>
        <dbReference type="PROSITE" id="PS50404"/>
    </source>
</evidence>
<dbReference type="GO" id="GO:0006749">
    <property type="term" value="P:glutathione metabolic process"/>
    <property type="evidence" value="ECO:0007669"/>
    <property type="project" value="TreeGrafter"/>
</dbReference>
<accession>A0A831RK19</accession>
<dbReference type="InterPro" id="IPR036249">
    <property type="entry name" value="Thioredoxin-like_sf"/>
</dbReference>
<dbReference type="InterPro" id="IPR034333">
    <property type="entry name" value="GST_Zeta_N"/>
</dbReference>
<sequence length="212" mass="24250">MKLYDYFRSSAAYRIRIALNLKGIDYRQIPVDLLRGDDREAAYRAVNPQGLVPALDDGDTLITQSVAICEYLEETHPEPPLLPGDSRDRARIRAIALMVACDIHPLNNLRVLARLTGALGVDEERKLAWYRHWIEEGFRAIETLLQRPERNGPFCHGDRPTMADLFLIPQLYNARRFDVDLAPYPDIRAVEAACSEIEAFERARPEHQPDAR</sequence>
<evidence type="ECO:0000256" key="1">
    <source>
        <dbReference type="ARBA" id="ARBA00010007"/>
    </source>
</evidence>
<dbReference type="InterPro" id="IPR040079">
    <property type="entry name" value="Glutathione_S-Trfase"/>
</dbReference>
<dbReference type="InterPro" id="IPR004045">
    <property type="entry name" value="Glutathione_S-Trfase_N"/>
</dbReference>
<keyword evidence="4" id="KW-0413">Isomerase</keyword>
<dbReference type="CDD" id="cd03191">
    <property type="entry name" value="GST_C_Zeta"/>
    <property type="match status" value="1"/>
</dbReference>
<dbReference type="InterPro" id="IPR005955">
    <property type="entry name" value="GST_Zeta"/>
</dbReference>
<protein>
    <submittedName>
        <fullName evidence="4">Maleylacetoacetate isomerase</fullName>
        <ecNumber evidence="4">5.2.1.2</ecNumber>
    </submittedName>
</protein>
<dbReference type="PANTHER" id="PTHR42673">
    <property type="entry name" value="MALEYLACETOACETATE ISOMERASE"/>
    <property type="match status" value="1"/>
</dbReference>
<dbReference type="NCBIfam" id="TIGR01262">
    <property type="entry name" value="maiA"/>
    <property type="match status" value="1"/>
</dbReference>
<dbReference type="PROSITE" id="PS50404">
    <property type="entry name" value="GST_NTER"/>
    <property type="match status" value="1"/>
</dbReference>
<comment type="similarity">
    <text evidence="1">Belongs to the GST superfamily. Zeta family.</text>
</comment>
<organism evidence="4">
    <name type="scientific">Sedimenticola thiotaurini</name>
    <dbReference type="NCBI Taxonomy" id="1543721"/>
    <lineage>
        <taxon>Bacteria</taxon>
        <taxon>Pseudomonadati</taxon>
        <taxon>Pseudomonadota</taxon>
        <taxon>Gammaproteobacteria</taxon>
        <taxon>Chromatiales</taxon>
        <taxon>Sedimenticolaceae</taxon>
        <taxon>Sedimenticola</taxon>
    </lineage>
</organism>
<dbReference type="Pfam" id="PF13410">
    <property type="entry name" value="GST_C_2"/>
    <property type="match status" value="1"/>
</dbReference>
<dbReference type="AlphaFoldDB" id="A0A831RK19"/>
<dbReference type="Gene3D" id="3.40.30.10">
    <property type="entry name" value="Glutaredoxin"/>
    <property type="match status" value="1"/>
</dbReference>
<dbReference type="Gene3D" id="1.20.1050.10">
    <property type="match status" value="1"/>
</dbReference>
<dbReference type="GO" id="GO:0005737">
    <property type="term" value="C:cytoplasm"/>
    <property type="evidence" value="ECO:0007669"/>
    <property type="project" value="InterPro"/>
</dbReference>
<feature type="domain" description="GST C-terminal" evidence="3">
    <location>
        <begin position="85"/>
        <end position="212"/>
    </location>
</feature>
<dbReference type="EMBL" id="DRKP01000032">
    <property type="protein sequence ID" value="HEB95312.1"/>
    <property type="molecule type" value="Genomic_DNA"/>
</dbReference>
<dbReference type="PANTHER" id="PTHR42673:SF4">
    <property type="entry name" value="MALEYLACETOACETATE ISOMERASE"/>
    <property type="match status" value="1"/>
</dbReference>
<name>A0A831RK19_9GAMM</name>
<dbReference type="InterPro" id="IPR036282">
    <property type="entry name" value="Glutathione-S-Trfase_C_sf"/>
</dbReference>
<feature type="domain" description="GST N-terminal" evidence="2">
    <location>
        <begin position="1"/>
        <end position="80"/>
    </location>
</feature>
<dbReference type="CDD" id="cd03042">
    <property type="entry name" value="GST_N_Zeta"/>
    <property type="match status" value="1"/>
</dbReference>
<evidence type="ECO:0000259" key="3">
    <source>
        <dbReference type="PROSITE" id="PS50405"/>
    </source>
</evidence>
<dbReference type="SUPFAM" id="SSF52833">
    <property type="entry name" value="Thioredoxin-like"/>
    <property type="match status" value="1"/>
</dbReference>
<reference evidence="4" key="1">
    <citation type="journal article" date="2020" name="mSystems">
        <title>Genome- and Community-Level Interaction Insights into Carbon Utilization and Element Cycling Functions of Hydrothermarchaeota in Hydrothermal Sediment.</title>
        <authorList>
            <person name="Zhou Z."/>
            <person name="Liu Y."/>
            <person name="Xu W."/>
            <person name="Pan J."/>
            <person name="Luo Z.H."/>
            <person name="Li M."/>
        </authorList>
    </citation>
    <scope>NUCLEOTIDE SEQUENCE [LARGE SCALE GENOMIC DNA]</scope>
    <source>
        <strain evidence="4">HyVt-443</strain>
    </source>
</reference>
<dbReference type="Proteomes" id="UP000886251">
    <property type="component" value="Unassembled WGS sequence"/>
</dbReference>
<dbReference type="GO" id="GO:0016034">
    <property type="term" value="F:maleylacetoacetate isomerase activity"/>
    <property type="evidence" value="ECO:0007669"/>
    <property type="project" value="UniProtKB-EC"/>
</dbReference>
<dbReference type="GO" id="GO:0004364">
    <property type="term" value="F:glutathione transferase activity"/>
    <property type="evidence" value="ECO:0007669"/>
    <property type="project" value="TreeGrafter"/>
</dbReference>
<evidence type="ECO:0000313" key="4">
    <source>
        <dbReference type="EMBL" id="HEB95312.1"/>
    </source>
</evidence>
<dbReference type="EC" id="5.2.1.2" evidence="4"/>
<dbReference type="PROSITE" id="PS50405">
    <property type="entry name" value="GST_CTER"/>
    <property type="match status" value="1"/>
</dbReference>
<dbReference type="SFLD" id="SFLDS00019">
    <property type="entry name" value="Glutathione_Transferase_(cytos"/>
    <property type="match status" value="1"/>
</dbReference>
<dbReference type="GO" id="GO:0006559">
    <property type="term" value="P:L-phenylalanine catabolic process"/>
    <property type="evidence" value="ECO:0007669"/>
    <property type="project" value="TreeGrafter"/>
</dbReference>
<dbReference type="Pfam" id="PF13417">
    <property type="entry name" value="GST_N_3"/>
    <property type="match status" value="1"/>
</dbReference>
<gene>
    <name evidence="4" type="primary">maiA</name>
    <name evidence="4" type="ORF">ENI96_02635</name>
</gene>